<dbReference type="PANTHER" id="PTHR33744">
    <property type="entry name" value="CARBOHYDRATE DIACID REGULATOR"/>
    <property type="match status" value="1"/>
</dbReference>
<protein>
    <recommendedName>
        <fullName evidence="1">PucR C-terminal helix-turn-helix domain-containing protein</fullName>
    </recommendedName>
</protein>
<dbReference type="Pfam" id="PF13556">
    <property type="entry name" value="HTH_30"/>
    <property type="match status" value="1"/>
</dbReference>
<dbReference type="SUPFAM" id="SSF46689">
    <property type="entry name" value="Homeodomain-like"/>
    <property type="match status" value="1"/>
</dbReference>
<dbReference type="EMBL" id="BASX01000006">
    <property type="protein sequence ID" value="GAD44478.1"/>
    <property type="molecule type" value="Genomic_DNA"/>
</dbReference>
<accession>U2ZPM4</accession>
<evidence type="ECO:0000313" key="3">
    <source>
        <dbReference type="Proteomes" id="UP000016985"/>
    </source>
</evidence>
<evidence type="ECO:0000313" key="2">
    <source>
        <dbReference type="EMBL" id="GAD44478.1"/>
    </source>
</evidence>
<evidence type="ECO:0000259" key="1">
    <source>
        <dbReference type="Pfam" id="PF13556"/>
    </source>
</evidence>
<dbReference type="PANTHER" id="PTHR33744:SF15">
    <property type="entry name" value="CARBOHYDRATE DIACID REGULATOR"/>
    <property type="match status" value="1"/>
</dbReference>
<proteinExistence type="predicted"/>
<gene>
    <name evidence="2" type="ORF">ANG5_1006</name>
</gene>
<dbReference type="AlphaFoldDB" id="U2ZPM4"/>
<dbReference type="Gene3D" id="1.10.10.2840">
    <property type="entry name" value="PucR C-terminal helix-turn-helix domain"/>
    <property type="match status" value="1"/>
</dbReference>
<feature type="domain" description="PucR C-terminal helix-turn-helix" evidence="1">
    <location>
        <begin position="241"/>
        <end position="291"/>
    </location>
</feature>
<name>U2ZPM4_STRCV</name>
<organism evidence="2 3">
    <name type="scientific">Streptococcus constellatus subsp. pharyngis SK1060 = CCUG 46377</name>
    <dbReference type="NCBI Taxonomy" id="1035184"/>
    <lineage>
        <taxon>Bacteria</taxon>
        <taxon>Bacillati</taxon>
        <taxon>Bacillota</taxon>
        <taxon>Bacilli</taxon>
        <taxon>Lactobacillales</taxon>
        <taxon>Streptococcaceae</taxon>
        <taxon>Streptococcus</taxon>
        <taxon>Streptococcus anginosus group</taxon>
    </lineage>
</organism>
<dbReference type="InterPro" id="IPR025736">
    <property type="entry name" value="PucR_C-HTH_dom"/>
</dbReference>
<dbReference type="InterPro" id="IPR009057">
    <property type="entry name" value="Homeodomain-like_sf"/>
</dbReference>
<sequence>MTGALSEWRTQIMIKSNLLEWFPQGKFQSNPSVKEDEVAIPLSKNQWLLLKMSSLTEREQQLVSLLTGEESAFDGGPWYDYLVHSRGKLPKSVQKIQFVHCHLFHYENETIGSWLEMMRTILPNRIADFQLSSQDYIFVLDQTQLIPVKAVLHDTLSAIEYDFSLALTIQIGQIWTRMFEGSYSELFQAENALFTKWWEQAQHSNVHSFSQLFLWGISQRGFISPILTQKLHQLIESQDQLVDIIAALWENTAVVTKAAQQLYIHRNTLQYHIDKWEELTGLQLKDLTDLTLCYHVILTDLF</sequence>
<reference evidence="2 3" key="1">
    <citation type="submission" date="2013-09" db="EMBL/GenBank/DDBJ databases">
        <title>Genome Sequences of seven clinical isolates and type strains of anginosus group streptococci.</title>
        <authorList>
            <person name="Maruyama F."/>
            <person name="Sakurai A."/>
            <person name="Ogura Y."/>
            <person name="Homma H."/>
            <person name="Takahashi N."/>
            <person name="Ohtsubo Y."/>
            <person name="Hoshino T."/>
            <person name="Okahashi N."/>
            <person name="Nakagawa I."/>
            <person name="Kimura S."/>
            <person name="Fujiwara T."/>
            <person name="Hayashi T."/>
            <person name="Shintani S."/>
        </authorList>
    </citation>
    <scope>NUCLEOTIDE SEQUENCE [LARGE SCALE GENOMIC DNA]</scope>
    <source>
        <strain evidence="3">CCUG46377</strain>
    </source>
</reference>
<dbReference type="Proteomes" id="UP000016985">
    <property type="component" value="Unassembled WGS sequence"/>
</dbReference>
<keyword evidence="3" id="KW-1185">Reference proteome</keyword>
<comment type="caution">
    <text evidence="2">The sequence shown here is derived from an EMBL/GenBank/DDBJ whole genome shotgun (WGS) entry which is preliminary data.</text>
</comment>
<dbReference type="InterPro" id="IPR042070">
    <property type="entry name" value="PucR_C-HTH_sf"/>
</dbReference>
<dbReference type="InterPro" id="IPR051448">
    <property type="entry name" value="CdaR-like_regulators"/>
</dbReference>